<accession>A0A0C9ST29</accession>
<dbReference type="PANTHER" id="PTHR33840">
    <property type="match status" value="1"/>
</dbReference>
<sequence>RNLVVCIDGTSNKFGQNNTNVVKLFSKIKFDSEAPLPRQLAYYSSGVGTGPKPWHVVSRIQRSLSDLLDEAVAWNVAEIVQDAYGWLAREYREGDQIYLFGFSRGAYQVRILAAVIYEVGRRARLHHQLTLNAIPFRAYEHYMTVRLQKLHAKDMASAFKRTFCWKDMKVHFVGVWDTVSSVGLVKEDASLSSSSSADHACHFRHALALDERRVKFLPEY</sequence>
<gene>
    <name evidence="2" type="ORF">PAXINDRAFT_31815</name>
</gene>
<dbReference type="EMBL" id="KN819373">
    <property type="protein sequence ID" value="KIJ11754.1"/>
    <property type="molecule type" value="Genomic_DNA"/>
</dbReference>
<dbReference type="Pfam" id="PF09994">
    <property type="entry name" value="T6SS_Tle1-like_cat"/>
    <property type="match status" value="1"/>
</dbReference>
<organism evidence="2 3">
    <name type="scientific">Paxillus involutus ATCC 200175</name>
    <dbReference type="NCBI Taxonomy" id="664439"/>
    <lineage>
        <taxon>Eukaryota</taxon>
        <taxon>Fungi</taxon>
        <taxon>Dikarya</taxon>
        <taxon>Basidiomycota</taxon>
        <taxon>Agaricomycotina</taxon>
        <taxon>Agaricomycetes</taxon>
        <taxon>Agaricomycetidae</taxon>
        <taxon>Boletales</taxon>
        <taxon>Paxilineae</taxon>
        <taxon>Paxillaceae</taxon>
        <taxon>Paxillus</taxon>
    </lineage>
</organism>
<dbReference type="OrthoDB" id="538223at2759"/>
<feature type="non-terminal residue" evidence="2">
    <location>
        <position position="220"/>
    </location>
</feature>
<evidence type="ECO:0000313" key="2">
    <source>
        <dbReference type="EMBL" id="KIJ11754.1"/>
    </source>
</evidence>
<evidence type="ECO:0000259" key="1">
    <source>
        <dbReference type="Pfam" id="PF09994"/>
    </source>
</evidence>
<dbReference type="InterPro" id="IPR029058">
    <property type="entry name" value="AB_hydrolase_fold"/>
</dbReference>
<dbReference type="HOGENOM" id="CLU_005049_2_0_1"/>
<dbReference type="AlphaFoldDB" id="A0A0C9ST29"/>
<reference evidence="2 3" key="1">
    <citation type="submission" date="2014-06" db="EMBL/GenBank/DDBJ databases">
        <authorList>
            <consortium name="DOE Joint Genome Institute"/>
            <person name="Kuo A."/>
            <person name="Kohler A."/>
            <person name="Nagy L.G."/>
            <person name="Floudas D."/>
            <person name="Copeland A."/>
            <person name="Barry K.W."/>
            <person name="Cichocki N."/>
            <person name="Veneault-Fourrey C."/>
            <person name="LaButti K."/>
            <person name="Lindquist E.A."/>
            <person name="Lipzen A."/>
            <person name="Lundell T."/>
            <person name="Morin E."/>
            <person name="Murat C."/>
            <person name="Sun H."/>
            <person name="Tunlid A."/>
            <person name="Henrissat B."/>
            <person name="Grigoriev I.V."/>
            <person name="Hibbett D.S."/>
            <person name="Martin F."/>
            <person name="Nordberg H.P."/>
            <person name="Cantor M.N."/>
            <person name="Hua S.X."/>
        </authorList>
    </citation>
    <scope>NUCLEOTIDE SEQUENCE [LARGE SCALE GENOMIC DNA]</scope>
    <source>
        <strain evidence="2 3">ATCC 200175</strain>
    </source>
</reference>
<protein>
    <recommendedName>
        <fullName evidence="1">T6SS Phospholipase effector Tle1-like catalytic domain-containing protein</fullName>
    </recommendedName>
</protein>
<evidence type="ECO:0000313" key="3">
    <source>
        <dbReference type="Proteomes" id="UP000053647"/>
    </source>
</evidence>
<feature type="domain" description="T6SS Phospholipase effector Tle1-like catalytic" evidence="1">
    <location>
        <begin position="1"/>
        <end position="219"/>
    </location>
</feature>
<name>A0A0C9ST29_PAXIN</name>
<dbReference type="SUPFAM" id="SSF53474">
    <property type="entry name" value="alpha/beta-Hydrolases"/>
    <property type="match status" value="1"/>
</dbReference>
<dbReference type="InterPro" id="IPR018712">
    <property type="entry name" value="Tle1-like_cat"/>
</dbReference>
<feature type="non-terminal residue" evidence="2">
    <location>
        <position position="1"/>
    </location>
</feature>
<dbReference type="PANTHER" id="PTHR33840:SF1">
    <property type="entry name" value="TLE1 PHOSPHOLIPASE DOMAIN-CONTAINING PROTEIN"/>
    <property type="match status" value="1"/>
</dbReference>
<dbReference type="Proteomes" id="UP000053647">
    <property type="component" value="Unassembled WGS sequence"/>
</dbReference>
<reference evidence="3" key="2">
    <citation type="submission" date="2015-01" db="EMBL/GenBank/DDBJ databases">
        <title>Evolutionary Origins and Diversification of the Mycorrhizal Mutualists.</title>
        <authorList>
            <consortium name="DOE Joint Genome Institute"/>
            <consortium name="Mycorrhizal Genomics Consortium"/>
            <person name="Kohler A."/>
            <person name="Kuo A."/>
            <person name="Nagy L.G."/>
            <person name="Floudas D."/>
            <person name="Copeland A."/>
            <person name="Barry K.W."/>
            <person name="Cichocki N."/>
            <person name="Veneault-Fourrey C."/>
            <person name="LaButti K."/>
            <person name="Lindquist E.A."/>
            <person name="Lipzen A."/>
            <person name="Lundell T."/>
            <person name="Morin E."/>
            <person name="Murat C."/>
            <person name="Riley R."/>
            <person name="Ohm R."/>
            <person name="Sun H."/>
            <person name="Tunlid A."/>
            <person name="Henrissat B."/>
            <person name="Grigoriev I.V."/>
            <person name="Hibbett D.S."/>
            <person name="Martin F."/>
        </authorList>
    </citation>
    <scope>NUCLEOTIDE SEQUENCE [LARGE SCALE GENOMIC DNA]</scope>
    <source>
        <strain evidence="3">ATCC 200175</strain>
    </source>
</reference>
<proteinExistence type="predicted"/>
<keyword evidence="3" id="KW-1185">Reference proteome</keyword>